<dbReference type="AlphaFoldDB" id="A0A5Q2RFP5"/>
<dbReference type="Pfam" id="PF17248">
    <property type="entry name" value="DUF5317"/>
    <property type="match status" value="1"/>
</dbReference>
<evidence type="ECO:0000256" key="2">
    <source>
        <dbReference type="SAM" id="Phobius"/>
    </source>
</evidence>
<evidence type="ECO:0000313" key="3">
    <source>
        <dbReference type="EMBL" id="QGG94523.1"/>
    </source>
</evidence>
<feature type="region of interest" description="Disordered" evidence="1">
    <location>
        <begin position="193"/>
        <end position="273"/>
    </location>
</feature>
<dbReference type="RefSeq" id="WP_153758629.1">
    <property type="nucleotide sequence ID" value="NZ_CP045851.1"/>
</dbReference>
<reference evidence="3 4" key="1">
    <citation type="submission" date="2019-11" db="EMBL/GenBank/DDBJ databases">
        <authorList>
            <person name="He Y."/>
        </authorList>
    </citation>
    <scope>NUCLEOTIDE SEQUENCE [LARGE SCALE GENOMIC DNA]</scope>
    <source>
        <strain evidence="3 4">SCSIO 58843</strain>
    </source>
</reference>
<keyword evidence="2" id="KW-0472">Membrane</keyword>
<name>A0A5Q2RFP5_9ACTN</name>
<feature type="compositionally biased region" description="Basic and acidic residues" evidence="1">
    <location>
        <begin position="193"/>
        <end position="203"/>
    </location>
</feature>
<dbReference type="InterPro" id="IPR035168">
    <property type="entry name" value="DUF5317"/>
</dbReference>
<sequence>MTVIVGALVIGCAIGLCRGGRIRHLTRVDLRWVPLGAFGVAATTWASVGASRAPELLLATGLVATGAAALRNARIVGLGVAGVGLLLVAAPLLANGAVPVDRDALVHAGQALPAAPGDELPGGRRLADDTTLLAPLGATIPVPELGLVLSFGDLIAAVGVADAVQVSMRRRRPGGVPVAEIFAADAAGSSPAVRRERPVEVRPGRPVPIPMGWGRPDDEGADLVAARPGREPRARSERAAAHRTSSTHVPWPWRRTPPPRPHHPTMRVGRDGT</sequence>
<keyword evidence="2" id="KW-0812">Transmembrane</keyword>
<feature type="transmembrane region" description="Helical" evidence="2">
    <location>
        <begin position="145"/>
        <end position="164"/>
    </location>
</feature>
<dbReference type="KEGG" id="atq:GH723_05060"/>
<proteinExistence type="predicted"/>
<feature type="transmembrane region" description="Helical" evidence="2">
    <location>
        <begin position="75"/>
        <end position="94"/>
    </location>
</feature>
<gene>
    <name evidence="3" type="ORF">GH723_05060</name>
</gene>
<evidence type="ECO:0000313" key="4">
    <source>
        <dbReference type="Proteomes" id="UP000334019"/>
    </source>
</evidence>
<organism evidence="3 4">
    <name type="scientific">Actinomarinicola tropica</name>
    <dbReference type="NCBI Taxonomy" id="2789776"/>
    <lineage>
        <taxon>Bacteria</taxon>
        <taxon>Bacillati</taxon>
        <taxon>Actinomycetota</taxon>
        <taxon>Acidimicrobiia</taxon>
        <taxon>Acidimicrobiales</taxon>
        <taxon>Iamiaceae</taxon>
        <taxon>Actinomarinicola</taxon>
    </lineage>
</organism>
<accession>A0A5Q2RFP5</accession>
<feature type="compositionally biased region" description="Basic and acidic residues" evidence="1">
    <location>
        <begin position="228"/>
        <end position="240"/>
    </location>
</feature>
<dbReference type="EMBL" id="CP045851">
    <property type="protein sequence ID" value="QGG94523.1"/>
    <property type="molecule type" value="Genomic_DNA"/>
</dbReference>
<dbReference type="Proteomes" id="UP000334019">
    <property type="component" value="Chromosome"/>
</dbReference>
<evidence type="ECO:0000256" key="1">
    <source>
        <dbReference type="SAM" id="MobiDB-lite"/>
    </source>
</evidence>
<keyword evidence="4" id="KW-1185">Reference proteome</keyword>
<keyword evidence="2" id="KW-1133">Transmembrane helix</keyword>
<protein>
    <submittedName>
        <fullName evidence="3">Uncharacterized protein</fullName>
    </submittedName>
</protein>